<keyword evidence="2" id="KW-0969">Cilium</keyword>
<protein>
    <submittedName>
        <fullName evidence="2">Flagellar basal body P-ring biosynthesis protein FlgA</fullName>
    </submittedName>
</protein>
<organism evidence="2 3">
    <name type="scientific">Paenibacillus darwinianus</name>
    <dbReference type="NCBI Taxonomy" id="1380763"/>
    <lineage>
        <taxon>Bacteria</taxon>
        <taxon>Bacillati</taxon>
        <taxon>Bacillota</taxon>
        <taxon>Bacilli</taxon>
        <taxon>Bacillales</taxon>
        <taxon>Paenibacillaceae</taxon>
        <taxon>Paenibacillus</taxon>
    </lineage>
</organism>
<dbReference type="RefSeq" id="WP_036584360.1">
    <property type="nucleotide sequence ID" value="NZ_KK082172.1"/>
</dbReference>
<evidence type="ECO:0000313" key="2">
    <source>
        <dbReference type="EMBL" id="EXX90873.1"/>
    </source>
</evidence>
<dbReference type="Pfam" id="PF08666">
    <property type="entry name" value="SAF"/>
    <property type="match status" value="1"/>
</dbReference>
<evidence type="ECO:0000313" key="3">
    <source>
        <dbReference type="Proteomes" id="UP000053750"/>
    </source>
</evidence>
<dbReference type="Gene3D" id="3.90.1210.10">
    <property type="entry name" value="Antifreeze-like/N-acetylneuraminic acid synthase C-terminal domain"/>
    <property type="match status" value="1"/>
</dbReference>
<evidence type="ECO:0000259" key="1">
    <source>
        <dbReference type="SMART" id="SM00858"/>
    </source>
</evidence>
<dbReference type="Proteomes" id="UP000053750">
    <property type="component" value="Unassembled WGS sequence"/>
</dbReference>
<accession>A0A9W5S2V7</accession>
<sequence length="240" mass="26382">MNKKRNLVVSLTAAAMAAALVYGVYELQLRQIDLQETVRVVVPVRFISAGERLTEKDLGWKTVAKASVEPGMLRSLDQAAGLETAIPIGEGEPILDWKLDRFRLLPKRDESTFQIPKAYVLSISSGIRAGDRVLLYVSGEGTVSARLFDAPITVASVKTSANLEIDDPQNSNLLSMASGNRERMYASRRDANGTIDAVNLNLTEEQWLRIDGLCKNGKARLVVAFSSESPISERTEMNRS</sequence>
<proteinExistence type="predicted"/>
<dbReference type="InterPro" id="IPR013974">
    <property type="entry name" value="SAF"/>
</dbReference>
<gene>
    <name evidence="2" type="ORF">BG53_12695</name>
</gene>
<dbReference type="OrthoDB" id="2585866at2"/>
<dbReference type="CDD" id="cd11614">
    <property type="entry name" value="SAF_CpaB_FlgA_like"/>
    <property type="match status" value="1"/>
</dbReference>
<dbReference type="AlphaFoldDB" id="A0A9W5S2V7"/>
<dbReference type="EMBL" id="JFHU01000049">
    <property type="protein sequence ID" value="EXX90873.1"/>
    <property type="molecule type" value="Genomic_DNA"/>
</dbReference>
<keyword evidence="2" id="KW-0966">Cell projection</keyword>
<name>A0A9W5S2V7_9BACL</name>
<keyword evidence="3" id="KW-1185">Reference proteome</keyword>
<dbReference type="SMART" id="SM00858">
    <property type="entry name" value="SAF"/>
    <property type="match status" value="1"/>
</dbReference>
<keyword evidence="2" id="KW-0282">Flagellum</keyword>
<feature type="domain" description="SAF" evidence="1">
    <location>
        <begin position="38"/>
        <end position="100"/>
    </location>
</feature>
<reference evidence="2 3" key="1">
    <citation type="submission" date="2014-02" db="EMBL/GenBank/DDBJ databases">
        <title>Genome sequence of Paenibacillus darwinianus reveals adaptive mechanisms for survival in Antarctic soils.</title>
        <authorList>
            <person name="Dsouza M."/>
            <person name="Taylor M.W."/>
            <person name="Turner S.J."/>
            <person name="Aislabie J."/>
        </authorList>
    </citation>
    <scope>NUCLEOTIDE SEQUENCE [LARGE SCALE GENOMIC DNA]</scope>
    <source>
        <strain evidence="2 3">CE1</strain>
    </source>
</reference>
<comment type="caution">
    <text evidence="2">The sequence shown here is derived from an EMBL/GenBank/DDBJ whole genome shotgun (WGS) entry which is preliminary data.</text>
</comment>